<name>A0AAV5S5N6_MAUHU</name>
<dbReference type="SMART" id="SM00932">
    <property type="entry name" value="Nfu_N"/>
    <property type="match status" value="1"/>
</dbReference>
<dbReference type="InterPro" id="IPR036498">
    <property type="entry name" value="Nfu/NifU_N_sf"/>
</dbReference>
<dbReference type="Proteomes" id="UP001377567">
    <property type="component" value="Unassembled WGS sequence"/>
</dbReference>
<comment type="caution">
    <text evidence="3">The sequence shown here is derived from an EMBL/GenBank/DDBJ whole genome shotgun (WGS) entry which is preliminary data.</text>
</comment>
<evidence type="ECO:0000313" key="4">
    <source>
        <dbReference type="Proteomes" id="UP001377567"/>
    </source>
</evidence>
<evidence type="ECO:0000313" key="3">
    <source>
        <dbReference type="EMBL" id="GMM58147.1"/>
    </source>
</evidence>
<dbReference type="SUPFAM" id="SSF110836">
    <property type="entry name" value="Hypothetical protein SAV1430"/>
    <property type="match status" value="1"/>
</dbReference>
<evidence type="ECO:0000259" key="2">
    <source>
        <dbReference type="SMART" id="SM00932"/>
    </source>
</evidence>
<dbReference type="InterPro" id="IPR034904">
    <property type="entry name" value="FSCA_dom_sf"/>
</dbReference>
<evidence type="ECO:0000256" key="1">
    <source>
        <dbReference type="ARBA" id="ARBA00006420"/>
    </source>
</evidence>
<dbReference type="Gene3D" id="3.30.1370.70">
    <property type="entry name" value="Scaffold protein Nfu/NifU, N-terminal domain"/>
    <property type="match status" value="1"/>
</dbReference>
<dbReference type="Gene3D" id="3.30.300.130">
    <property type="entry name" value="Fe-S cluster assembly (FSCA)"/>
    <property type="match status" value="1"/>
</dbReference>
<dbReference type="InterPro" id="IPR001075">
    <property type="entry name" value="NIF_FeS_clus_asmbl_NifU_C"/>
</dbReference>
<dbReference type="SUPFAM" id="SSF117916">
    <property type="entry name" value="Fe-S cluster assembly (FSCA) domain-like"/>
    <property type="match status" value="1"/>
</dbReference>
<accession>A0AAV5S5N6</accession>
<protein>
    <submittedName>
        <fullName evidence="3">Nfu1 protein</fullName>
    </submittedName>
</protein>
<comment type="similarity">
    <text evidence="1">Belongs to the NifU family.</text>
</comment>
<gene>
    <name evidence="3" type="ORF">DAKH74_047630</name>
</gene>
<dbReference type="GO" id="GO:0016226">
    <property type="term" value="P:iron-sulfur cluster assembly"/>
    <property type="evidence" value="ECO:0007669"/>
    <property type="project" value="InterPro"/>
</dbReference>
<dbReference type="InterPro" id="IPR035433">
    <property type="entry name" value="NFU1-like"/>
</dbReference>
<keyword evidence="4" id="KW-1185">Reference proteome</keyword>
<dbReference type="GO" id="GO:0051536">
    <property type="term" value="F:iron-sulfur cluster binding"/>
    <property type="evidence" value="ECO:0007669"/>
    <property type="project" value="InterPro"/>
</dbReference>
<dbReference type="InterPro" id="IPR014824">
    <property type="entry name" value="Nfu/NifU_N"/>
</dbReference>
<proteinExistence type="inferred from homology"/>
<dbReference type="PIRSF" id="PIRSF036773">
    <property type="entry name" value="HIRIP5"/>
    <property type="match status" value="1"/>
</dbReference>
<dbReference type="EMBL" id="BTGD01000020">
    <property type="protein sequence ID" value="GMM58147.1"/>
    <property type="molecule type" value="Genomic_DNA"/>
</dbReference>
<feature type="domain" description="Scaffold protein Nfu/NifU N-terminal" evidence="2">
    <location>
        <begin position="32"/>
        <end position="125"/>
    </location>
</feature>
<dbReference type="Pfam" id="PF01106">
    <property type="entry name" value="NifU"/>
    <property type="match status" value="1"/>
</dbReference>
<dbReference type="AlphaFoldDB" id="A0AAV5S5N6"/>
<organism evidence="3 4">
    <name type="scientific">Maudiozyma humilis</name>
    <name type="common">Sour dough yeast</name>
    <name type="synonym">Kazachstania humilis</name>
    <dbReference type="NCBI Taxonomy" id="51915"/>
    <lineage>
        <taxon>Eukaryota</taxon>
        <taxon>Fungi</taxon>
        <taxon>Dikarya</taxon>
        <taxon>Ascomycota</taxon>
        <taxon>Saccharomycotina</taxon>
        <taxon>Saccharomycetes</taxon>
        <taxon>Saccharomycetales</taxon>
        <taxon>Saccharomycetaceae</taxon>
        <taxon>Maudiozyma</taxon>
    </lineage>
</organism>
<dbReference type="PANTHER" id="PTHR11178">
    <property type="entry name" value="IRON-SULFUR CLUSTER SCAFFOLD PROTEIN NFU-RELATED"/>
    <property type="match status" value="1"/>
</dbReference>
<sequence length="260" mass="29150">MLRTVFSRQAQLSGRNSAFAARSVLLRRLLHIETLTTPNDNALKYLSKDGELLQPRGSKSIVIKNTDKTLLEHSKLAETLFVQCPGVETVMIGDDFLTVNKDSMVHWNQITPTVIEILTAHLSSGAEAVSPEFKGVQEEKDGGYNINIPKFEYNEEEEEISELIDELIDTRIRPAILDDGGDIDYRGWDPKTGTVYLKLQGACTSCSSSEVTLKYGIESMLKHYVDEVNEVIQVIDPEQQVALKEFDKLEKKLSEKETSA</sequence>
<dbReference type="FunFam" id="3.30.300.130:FF:000001">
    <property type="entry name" value="NFU1 iron-sulfur cluster scaffold"/>
    <property type="match status" value="1"/>
</dbReference>
<dbReference type="Pfam" id="PF08712">
    <property type="entry name" value="Nfu_N"/>
    <property type="match status" value="1"/>
</dbReference>
<dbReference type="GO" id="GO:0005506">
    <property type="term" value="F:iron ion binding"/>
    <property type="evidence" value="ECO:0007669"/>
    <property type="project" value="InterPro"/>
</dbReference>
<reference evidence="3 4" key="1">
    <citation type="journal article" date="2023" name="Elife">
        <title>Identification of key yeast species and microbe-microbe interactions impacting larval growth of Drosophila in the wild.</title>
        <authorList>
            <person name="Mure A."/>
            <person name="Sugiura Y."/>
            <person name="Maeda R."/>
            <person name="Honda K."/>
            <person name="Sakurai N."/>
            <person name="Takahashi Y."/>
            <person name="Watada M."/>
            <person name="Katoh T."/>
            <person name="Gotoh A."/>
            <person name="Gotoh Y."/>
            <person name="Taniguchi I."/>
            <person name="Nakamura K."/>
            <person name="Hayashi T."/>
            <person name="Katayama T."/>
            <person name="Uemura T."/>
            <person name="Hattori Y."/>
        </authorList>
    </citation>
    <scope>NUCLEOTIDE SEQUENCE [LARGE SCALE GENOMIC DNA]</scope>
    <source>
        <strain evidence="3 4">KH-74</strain>
    </source>
</reference>
<dbReference type="PANTHER" id="PTHR11178:SF1">
    <property type="entry name" value="NFU1 IRON-SULFUR CLUSTER SCAFFOLD HOMOLOG, MITOCHONDRIAL"/>
    <property type="match status" value="1"/>
</dbReference>
<dbReference type="GO" id="GO:0005739">
    <property type="term" value="C:mitochondrion"/>
    <property type="evidence" value="ECO:0007669"/>
    <property type="project" value="TreeGrafter"/>
</dbReference>